<name>A0ABP4T639_9ACTN</name>
<dbReference type="RefSeq" id="WP_344488236.1">
    <property type="nucleotide sequence ID" value="NZ_BAAAQF010000011.1"/>
</dbReference>
<evidence type="ECO:0000313" key="4">
    <source>
        <dbReference type="EMBL" id="GAA1682947.1"/>
    </source>
</evidence>
<sequence>MAERRPRLLYLAFFFPPSRASGVFRARATANYFVEQGWDVTVLRGPDRFFDEITGARDDAMTDTVDPRVEVAAPEMDYFRWETDVREYGRFRGNFPGAARAWFNWKQEHVFPDKYQGWGTAALREGLRRHRKDPFDLIVATGNPFASFGSAWALSKLMRRPFVVDYRDSWTLDQFKNADMFPPEHPAWKWERRILRSAAASLHVNDAMRAWHAGKYPEAADRMQVVLNGWDPDVVSDEQSSPDEDRPLSFSFVGTLTHVQPIGSLLEAYRLMTERGDHAGAQLDFYGHIGFFAKTEADLKADLGLDKELPGVTVRGPVPKPAIATAYAASDVLVFMTGGSKYVTTGKVFEYMATGKPIVSVHEKGCAAEELLRGYPLWFEPASLDPEDVAAAMADAGDAARKSDPDTAARARAYAQSFTRYAALAPFEQWSRDLVAKRKG</sequence>
<dbReference type="Gene3D" id="3.40.50.2000">
    <property type="entry name" value="Glycogen Phosphorylase B"/>
    <property type="match status" value="2"/>
</dbReference>
<evidence type="ECO:0000313" key="5">
    <source>
        <dbReference type="Proteomes" id="UP001499851"/>
    </source>
</evidence>
<dbReference type="EMBL" id="BAAAQF010000011">
    <property type="protein sequence ID" value="GAA1682947.1"/>
    <property type="molecule type" value="Genomic_DNA"/>
</dbReference>
<protein>
    <recommendedName>
        <fullName evidence="3">Glycosyltransferase subfamily 4-like N-terminal domain-containing protein</fullName>
    </recommendedName>
</protein>
<organism evidence="4 5">
    <name type="scientific">Glycomyces endophyticus</name>
    <dbReference type="NCBI Taxonomy" id="480996"/>
    <lineage>
        <taxon>Bacteria</taxon>
        <taxon>Bacillati</taxon>
        <taxon>Actinomycetota</taxon>
        <taxon>Actinomycetes</taxon>
        <taxon>Glycomycetales</taxon>
        <taxon>Glycomycetaceae</taxon>
        <taxon>Glycomyces</taxon>
    </lineage>
</organism>
<dbReference type="Proteomes" id="UP001499851">
    <property type="component" value="Unassembled WGS sequence"/>
</dbReference>
<proteinExistence type="predicted"/>
<dbReference type="PANTHER" id="PTHR45947:SF3">
    <property type="entry name" value="SULFOQUINOVOSYL TRANSFERASE SQD2"/>
    <property type="match status" value="1"/>
</dbReference>
<accession>A0ABP4T639</accession>
<gene>
    <name evidence="4" type="ORF">GCM10009830_32660</name>
</gene>
<reference evidence="5" key="1">
    <citation type="journal article" date="2019" name="Int. J. Syst. Evol. Microbiol.">
        <title>The Global Catalogue of Microorganisms (GCM) 10K type strain sequencing project: providing services to taxonomists for standard genome sequencing and annotation.</title>
        <authorList>
            <consortium name="The Broad Institute Genomics Platform"/>
            <consortium name="The Broad Institute Genome Sequencing Center for Infectious Disease"/>
            <person name="Wu L."/>
            <person name="Ma J."/>
        </authorList>
    </citation>
    <scope>NUCLEOTIDE SEQUENCE [LARGE SCALE GENOMIC DNA]</scope>
    <source>
        <strain evidence="5">JCM 16001</strain>
    </source>
</reference>
<dbReference type="Pfam" id="PF13579">
    <property type="entry name" value="Glyco_trans_4_4"/>
    <property type="match status" value="1"/>
</dbReference>
<evidence type="ECO:0000259" key="3">
    <source>
        <dbReference type="Pfam" id="PF13579"/>
    </source>
</evidence>
<keyword evidence="1" id="KW-0328">Glycosyltransferase</keyword>
<keyword evidence="2" id="KW-0808">Transferase</keyword>
<evidence type="ECO:0000256" key="2">
    <source>
        <dbReference type="ARBA" id="ARBA00022679"/>
    </source>
</evidence>
<dbReference type="InterPro" id="IPR050194">
    <property type="entry name" value="Glycosyltransferase_grp1"/>
</dbReference>
<evidence type="ECO:0000256" key="1">
    <source>
        <dbReference type="ARBA" id="ARBA00022676"/>
    </source>
</evidence>
<feature type="domain" description="Glycosyltransferase subfamily 4-like N-terminal" evidence="3">
    <location>
        <begin position="26"/>
        <end position="229"/>
    </location>
</feature>
<dbReference type="SUPFAM" id="SSF53756">
    <property type="entry name" value="UDP-Glycosyltransferase/glycogen phosphorylase"/>
    <property type="match status" value="1"/>
</dbReference>
<keyword evidence="5" id="KW-1185">Reference proteome</keyword>
<dbReference type="Pfam" id="PF13692">
    <property type="entry name" value="Glyco_trans_1_4"/>
    <property type="match status" value="1"/>
</dbReference>
<dbReference type="PANTHER" id="PTHR45947">
    <property type="entry name" value="SULFOQUINOVOSYL TRANSFERASE SQD2"/>
    <property type="match status" value="1"/>
</dbReference>
<comment type="caution">
    <text evidence="4">The sequence shown here is derived from an EMBL/GenBank/DDBJ whole genome shotgun (WGS) entry which is preliminary data.</text>
</comment>
<dbReference type="InterPro" id="IPR028098">
    <property type="entry name" value="Glyco_trans_4-like_N"/>
</dbReference>